<name>A0A1H4EQM7_9BURK</name>
<dbReference type="Proteomes" id="UP000198638">
    <property type="component" value="Unassembled WGS sequence"/>
</dbReference>
<reference evidence="2" key="1">
    <citation type="submission" date="2016-10" db="EMBL/GenBank/DDBJ databases">
        <authorList>
            <person name="Varghese N."/>
            <person name="Submissions S."/>
        </authorList>
    </citation>
    <scope>NUCLEOTIDE SEQUENCE [LARGE SCALE GENOMIC DNA]</scope>
    <source>
        <strain evidence="2">LMG 24000</strain>
    </source>
</reference>
<dbReference type="RefSeq" id="WP_090533793.1">
    <property type="nucleotide sequence ID" value="NZ_FNRQ01000003.1"/>
</dbReference>
<proteinExistence type="predicted"/>
<organism evidence="1 2">
    <name type="scientific">Paraburkholderia sartisoli</name>
    <dbReference type="NCBI Taxonomy" id="83784"/>
    <lineage>
        <taxon>Bacteria</taxon>
        <taxon>Pseudomonadati</taxon>
        <taxon>Pseudomonadota</taxon>
        <taxon>Betaproteobacteria</taxon>
        <taxon>Burkholderiales</taxon>
        <taxon>Burkholderiaceae</taxon>
        <taxon>Paraburkholderia</taxon>
    </lineage>
</organism>
<evidence type="ECO:0000313" key="1">
    <source>
        <dbReference type="EMBL" id="SEA86582.1"/>
    </source>
</evidence>
<dbReference type="EMBL" id="FNRQ01000003">
    <property type="protein sequence ID" value="SEA86582.1"/>
    <property type="molecule type" value="Genomic_DNA"/>
</dbReference>
<keyword evidence="2" id="KW-1185">Reference proteome</keyword>
<dbReference type="STRING" id="83784.SAMN05192564_103496"/>
<evidence type="ECO:0000313" key="2">
    <source>
        <dbReference type="Proteomes" id="UP000198638"/>
    </source>
</evidence>
<dbReference type="AlphaFoldDB" id="A0A1H4EQM7"/>
<dbReference type="OrthoDB" id="8594232at2"/>
<evidence type="ECO:0008006" key="3">
    <source>
        <dbReference type="Google" id="ProtNLM"/>
    </source>
</evidence>
<protein>
    <recommendedName>
        <fullName evidence="3">Zn-binding Pro-Ala-Ala-Arg (PAAR) domain-containing protein, incolved in TypeVI secretion</fullName>
    </recommendedName>
</protein>
<sequence>MTVFYAAVEDDPLTSGNGSRVHASGKVGTIKGEDGRSRRMAFIGDPAWCVACQSMGVIVGGAPVPENRRILDLVNGGRRQAVGGDEVACKCAIAPRVIAMYGRKFIITGVSASKNPGESSRVATAAPSSRAMDERKHSCWCLVQDRITGERMANREFVAEIAGVRQSGKTDGQGYAKIETNGEQQFNVHVIFSSPKRVLKPRQGK</sequence>
<gene>
    <name evidence="1" type="ORF">SAMN05192564_103496</name>
</gene>
<accession>A0A1H4EQM7</accession>